<evidence type="ECO:0000256" key="6">
    <source>
        <dbReference type="ARBA" id="ARBA00022679"/>
    </source>
</evidence>
<protein>
    <recommendedName>
        <fullName evidence="4 10">4-alpha-glucanotransferase</fullName>
        <ecNumber evidence="3 10">2.4.1.25</ecNumber>
    </recommendedName>
    <alternativeName>
        <fullName evidence="8 10">Amylomaltase</fullName>
    </alternativeName>
    <alternativeName>
        <fullName evidence="9 10">Disproportionating enzyme</fullName>
    </alternativeName>
</protein>
<evidence type="ECO:0000256" key="8">
    <source>
        <dbReference type="ARBA" id="ARBA00031423"/>
    </source>
</evidence>
<dbReference type="NCBIfam" id="TIGR00217">
    <property type="entry name" value="malQ"/>
    <property type="match status" value="1"/>
</dbReference>
<evidence type="ECO:0000256" key="5">
    <source>
        <dbReference type="ARBA" id="ARBA00022676"/>
    </source>
</evidence>
<comment type="catalytic activity">
    <reaction evidence="1 10">
        <text>Transfers a segment of a (1-&gt;4)-alpha-D-glucan to a new position in an acceptor, which may be glucose or a (1-&gt;4)-alpha-D-glucan.</text>
        <dbReference type="EC" id="2.4.1.25"/>
    </reaction>
</comment>
<dbReference type="RefSeq" id="WP_154406730.1">
    <property type="nucleotide sequence ID" value="NZ_VUNR01000009.1"/>
</dbReference>
<dbReference type="EMBL" id="VUNR01000009">
    <property type="protein sequence ID" value="MSU08564.1"/>
    <property type="molecule type" value="Genomic_DNA"/>
</dbReference>
<dbReference type="GO" id="GO:0005975">
    <property type="term" value="P:carbohydrate metabolic process"/>
    <property type="evidence" value="ECO:0007669"/>
    <property type="project" value="InterPro"/>
</dbReference>
<dbReference type="InterPro" id="IPR017853">
    <property type="entry name" value="GH"/>
</dbReference>
<evidence type="ECO:0000256" key="1">
    <source>
        <dbReference type="ARBA" id="ARBA00000439"/>
    </source>
</evidence>
<dbReference type="Proteomes" id="UP000433181">
    <property type="component" value="Unassembled WGS sequence"/>
</dbReference>
<dbReference type="SUPFAM" id="SSF51445">
    <property type="entry name" value="(Trans)glycosidases"/>
    <property type="match status" value="1"/>
</dbReference>
<evidence type="ECO:0000256" key="7">
    <source>
        <dbReference type="ARBA" id="ARBA00023277"/>
    </source>
</evidence>
<evidence type="ECO:0000256" key="9">
    <source>
        <dbReference type="ARBA" id="ARBA00031501"/>
    </source>
</evidence>
<name>A0A6I2UG99_9FIRM</name>
<accession>A0A6I2UG99</accession>
<proteinExistence type="inferred from homology"/>
<evidence type="ECO:0000313" key="12">
    <source>
        <dbReference type="Proteomes" id="UP000433181"/>
    </source>
</evidence>
<evidence type="ECO:0000313" key="11">
    <source>
        <dbReference type="EMBL" id="MSU08564.1"/>
    </source>
</evidence>
<dbReference type="AlphaFoldDB" id="A0A6I2UG99"/>
<reference evidence="11 12" key="1">
    <citation type="submission" date="2019-08" db="EMBL/GenBank/DDBJ databases">
        <title>In-depth cultivation of the pig gut microbiome towards novel bacterial diversity and tailored functional studies.</title>
        <authorList>
            <person name="Wylensek D."/>
            <person name="Hitch T.C.A."/>
            <person name="Clavel T."/>
        </authorList>
    </citation>
    <scope>NUCLEOTIDE SEQUENCE [LARGE SCALE GENOMIC DNA]</scope>
    <source>
        <strain evidence="11 12">WCA-693-APC-5D-A</strain>
    </source>
</reference>
<dbReference type="PANTHER" id="PTHR32438">
    <property type="entry name" value="4-ALPHA-GLUCANOTRANSFERASE DPE1, CHLOROPLASTIC/AMYLOPLASTIC"/>
    <property type="match status" value="1"/>
</dbReference>
<evidence type="ECO:0000256" key="10">
    <source>
        <dbReference type="RuleBase" id="RU361207"/>
    </source>
</evidence>
<evidence type="ECO:0000256" key="2">
    <source>
        <dbReference type="ARBA" id="ARBA00005684"/>
    </source>
</evidence>
<dbReference type="NCBIfam" id="NF011080">
    <property type="entry name" value="PRK14508.1-3"/>
    <property type="match status" value="1"/>
</dbReference>
<comment type="similarity">
    <text evidence="2 10">Belongs to the disproportionating enzyme family.</text>
</comment>
<dbReference type="PANTHER" id="PTHR32438:SF5">
    <property type="entry name" value="4-ALPHA-GLUCANOTRANSFERASE DPE1, CHLOROPLASTIC_AMYLOPLASTIC"/>
    <property type="match status" value="1"/>
</dbReference>
<gene>
    <name evidence="11" type="primary">malQ</name>
    <name evidence="11" type="ORF">FYJ84_06155</name>
</gene>
<sequence length="497" mass="57678">MKRSAGILMPVSSLPSKYGIGCFDETAYRFIDWLKEAGQTYWQILPLVPTSYGDSPYQSFSTFAGNPYFISLDWLTSEGLLTAEETAAVDFGSKDDDIDYAKLYEGRYPLLRKAYERSHINDNGDFHRFVNENSWWLEDYALFMALKDFFGGKCWNEWPEDIKLRYGYAIEHYRNKLYFDIEFQKFLQYKFDCQWKDLKYYANSQGIQIVGDIPIYVAMDSADVWSHPELFQLDDKSNPVAVAGCPPDGFSATGQLWGNPLYRWDYHRETGFDWWMSRVWYAFNMYDVLRIDHFRGFDEYYSIPYGAKDATNGHWEKGPGMDLFNTMKWRLGDRRVIAEDLGFMTDTVRQLVKDSGFPGMKVLEFAFDSRDTGAASDYLPHNYIENCVVYTGTHDNETLQGWFKSINKQEMQMVRDYLCDAKTPIKDLHKPMIAAAMRSNAATCIIPMQDYLGLDNSARTNQPSTVGQNWRWRVSGKALTSKLAQEIRHTAETFGRL</sequence>
<dbReference type="GO" id="GO:0004134">
    <property type="term" value="F:4-alpha-glucanotransferase activity"/>
    <property type="evidence" value="ECO:0007669"/>
    <property type="project" value="UniProtKB-EC"/>
</dbReference>
<keyword evidence="7 10" id="KW-0119">Carbohydrate metabolism</keyword>
<dbReference type="EC" id="2.4.1.25" evidence="3 10"/>
<dbReference type="Gene3D" id="3.20.20.80">
    <property type="entry name" value="Glycosidases"/>
    <property type="match status" value="1"/>
</dbReference>
<organism evidence="11 12">
    <name type="scientific">Anaerovibrio slackiae</name>
    <dbReference type="NCBI Taxonomy" id="2652309"/>
    <lineage>
        <taxon>Bacteria</taxon>
        <taxon>Bacillati</taxon>
        <taxon>Bacillota</taxon>
        <taxon>Negativicutes</taxon>
        <taxon>Selenomonadales</taxon>
        <taxon>Selenomonadaceae</taxon>
        <taxon>Anaerovibrio</taxon>
    </lineage>
</organism>
<dbReference type="Pfam" id="PF02446">
    <property type="entry name" value="Glyco_hydro_77"/>
    <property type="match status" value="1"/>
</dbReference>
<comment type="caution">
    <text evidence="11">The sequence shown here is derived from an EMBL/GenBank/DDBJ whole genome shotgun (WGS) entry which is preliminary data.</text>
</comment>
<keyword evidence="5 10" id="KW-0328">Glycosyltransferase</keyword>
<evidence type="ECO:0000256" key="3">
    <source>
        <dbReference type="ARBA" id="ARBA00012560"/>
    </source>
</evidence>
<keyword evidence="12" id="KW-1185">Reference proteome</keyword>
<evidence type="ECO:0000256" key="4">
    <source>
        <dbReference type="ARBA" id="ARBA00020295"/>
    </source>
</evidence>
<dbReference type="InterPro" id="IPR003385">
    <property type="entry name" value="Glyco_hydro_77"/>
</dbReference>
<keyword evidence="6 10" id="KW-0808">Transferase</keyword>
<dbReference type="GeneID" id="96778496"/>